<dbReference type="PANTHER" id="PTHR43740:SF2">
    <property type="entry name" value="LEUCINE--TRNA LIGASE, MITOCHONDRIAL"/>
    <property type="match status" value="1"/>
</dbReference>
<keyword evidence="6" id="KW-0648">Protein biosynthesis</keyword>
<evidence type="ECO:0000256" key="2">
    <source>
        <dbReference type="ARBA" id="ARBA00013164"/>
    </source>
</evidence>
<evidence type="ECO:0000259" key="8">
    <source>
        <dbReference type="Pfam" id="PF13603"/>
    </source>
</evidence>
<keyword evidence="5" id="KW-0067">ATP-binding</keyword>
<comment type="similarity">
    <text evidence="1">Belongs to the class-I aminoacyl-tRNA synthetase family.</text>
</comment>
<dbReference type="AlphaFoldDB" id="A0A6G1T6P1"/>
<dbReference type="Proteomes" id="UP000474054">
    <property type="component" value="Unassembled WGS sequence"/>
</dbReference>
<organism evidence="9 10">
    <name type="scientific">Acidianus ambivalens</name>
    <name type="common">Desulfurolobus ambivalens</name>
    <dbReference type="NCBI Taxonomy" id="2283"/>
    <lineage>
        <taxon>Archaea</taxon>
        <taxon>Thermoproteota</taxon>
        <taxon>Thermoprotei</taxon>
        <taxon>Sulfolobales</taxon>
        <taxon>Sulfolobaceae</taxon>
        <taxon>Acidianus</taxon>
    </lineage>
</organism>
<gene>
    <name evidence="9" type="ORF">GFB69_13450</name>
</gene>
<dbReference type="PANTHER" id="PTHR43740">
    <property type="entry name" value="LEUCYL-TRNA SYNTHETASE"/>
    <property type="match status" value="1"/>
</dbReference>
<feature type="non-terminal residue" evidence="9">
    <location>
        <position position="1"/>
    </location>
</feature>
<comment type="caution">
    <text evidence="9">The sequence shown here is derived from an EMBL/GenBank/DDBJ whole genome shotgun (WGS) entry which is preliminary data.</text>
</comment>
<keyword evidence="4" id="KW-0547">Nucleotide-binding</keyword>
<dbReference type="EC" id="6.1.1.4" evidence="2"/>
<dbReference type="GO" id="GO:0002161">
    <property type="term" value="F:aminoacyl-tRNA deacylase activity"/>
    <property type="evidence" value="ECO:0007669"/>
    <property type="project" value="InterPro"/>
</dbReference>
<evidence type="ECO:0000256" key="3">
    <source>
        <dbReference type="ARBA" id="ARBA00022598"/>
    </source>
</evidence>
<name>A0A6G1T6P1_ACIAM</name>
<reference evidence="9 10" key="1">
    <citation type="submission" date="2019-10" db="EMBL/GenBank/DDBJ databases">
        <title>Comparative genomics of sulfur disproportionating microorganisms.</title>
        <authorList>
            <person name="Ward L.M."/>
            <person name="Bertran E."/>
            <person name="Johnston D."/>
        </authorList>
    </citation>
    <scope>NUCLEOTIDE SEQUENCE [LARGE SCALE GENOMIC DNA]</scope>
    <source>
        <strain evidence="9 10">DSM 3772</strain>
    </source>
</reference>
<evidence type="ECO:0000313" key="10">
    <source>
        <dbReference type="Proteomes" id="UP000474054"/>
    </source>
</evidence>
<dbReference type="GO" id="GO:0006429">
    <property type="term" value="P:leucyl-tRNA aminoacylation"/>
    <property type="evidence" value="ECO:0007669"/>
    <property type="project" value="InterPro"/>
</dbReference>
<dbReference type="InterPro" id="IPR002302">
    <property type="entry name" value="Leu-tRNA-ligase"/>
</dbReference>
<evidence type="ECO:0000256" key="4">
    <source>
        <dbReference type="ARBA" id="ARBA00022741"/>
    </source>
</evidence>
<dbReference type="InterPro" id="IPR009008">
    <property type="entry name" value="Val/Leu/Ile-tRNA-synth_edit"/>
</dbReference>
<accession>A0A6G1T6P1</accession>
<keyword evidence="3 9" id="KW-0436">Ligase</keyword>
<dbReference type="GO" id="GO:0004823">
    <property type="term" value="F:leucine-tRNA ligase activity"/>
    <property type="evidence" value="ECO:0007669"/>
    <property type="project" value="UniProtKB-EC"/>
</dbReference>
<feature type="non-terminal residue" evidence="9">
    <location>
        <position position="137"/>
    </location>
</feature>
<dbReference type="EMBL" id="WHYS01000054">
    <property type="protein sequence ID" value="MQL56663.1"/>
    <property type="molecule type" value="Genomic_DNA"/>
</dbReference>
<evidence type="ECO:0000256" key="6">
    <source>
        <dbReference type="ARBA" id="ARBA00022917"/>
    </source>
</evidence>
<dbReference type="GO" id="GO:0005524">
    <property type="term" value="F:ATP binding"/>
    <property type="evidence" value="ECO:0007669"/>
    <property type="project" value="UniProtKB-KW"/>
</dbReference>
<keyword evidence="7" id="KW-0030">Aminoacyl-tRNA synthetase</keyword>
<dbReference type="Pfam" id="PF13603">
    <property type="entry name" value="tRNA-synt_1_2"/>
    <property type="match status" value="1"/>
</dbReference>
<dbReference type="Gene3D" id="3.90.740.10">
    <property type="entry name" value="Valyl/Leucyl/Isoleucyl-tRNA synthetase, editing domain"/>
    <property type="match status" value="1"/>
</dbReference>
<evidence type="ECO:0000256" key="1">
    <source>
        <dbReference type="ARBA" id="ARBA00005594"/>
    </source>
</evidence>
<evidence type="ECO:0000256" key="5">
    <source>
        <dbReference type="ARBA" id="ARBA00022840"/>
    </source>
</evidence>
<dbReference type="SUPFAM" id="SSF50677">
    <property type="entry name" value="ValRS/IleRS/LeuRS editing domain"/>
    <property type="match status" value="1"/>
</dbReference>
<protein>
    <recommendedName>
        <fullName evidence="2">leucine--tRNA ligase</fullName>
        <ecNumber evidence="2">6.1.1.4</ecNumber>
    </recommendedName>
</protein>
<proteinExistence type="inferred from homology"/>
<dbReference type="InterPro" id="IPR025709">
    <property type="entry name" value="Leu_tRNA-synth_edit"/>
</dbReference>
<evidence type="ECO:0000256" key="7">
    <source>
        <dbReference type="ARBA" id="ARBA00023146"/>
    </source>
</evidence>
<feature type="domain" description="Leucyl-tRNA synthetase editing" evidence="8">
    <location>
        <begin position="11"/>
        <end position="106"/>
    </location>
</feature>
<evidence type="ECO:0000313" key="9">
    <source>
        <dbReference type="EMBL" id="MQL56663.1"/>
    </source>
</evidence>
<sequence>DSDLAASLVASASSSVRADFDAYLVATQKTSEIDRQNADRPKTGVPLGRFAIHPLTGERLPIWAADYVLADYGHGAVMAVPAHDQRDLDFARAFDLPVKVVVDTNAAVTGAIPVITEDTELPDLNPATTGEALTGQG</sequence>